<name>A0A511Z2G3_9CELL</name>
<feature type="transmembrane region" description="Helical" evidence="2">
    <location>
        <begin position="248"/>
        <end position="269"/>
    </location>
</feature>
<feature type="transmembrane region" description="Helical" evidence="2">
    <location>
        <begin position="222"/>
        <end position="241"/>
    </location>
</feature>
<feature type="transmembrane region" description="Helical" evidence="2">
    <location>
        <begin position="82"/>
        <end position="103"/>
    </location>
</feature>
<evidence type="ECO:0000313" key="4">
    <source>
        <dbReference type="EMBL" id="GEN81640.1"/>
    </source>
</evidence>
<evidence type="ECO:0000256" key="1">
    <source>
        <dbReference type="SAM" id="MobiDB-lite"/>
    </source>
</evidence>
<feature type="transmembrane region" description="Helical" evidence="2">
    <location>
        <begin position="170"/>
        <end position="190"/>
    </location>
</feature>
<feature type="transmembrane region" description="Helical" evidence="2">
    <location>
        <begin position="281"/>
        <end position="301"/>
    </location>
</feature>
<feature type="region of interest" description="Disordered" evidence="1">
    <location>
        <begin position="393"/>
        <end position="455"/>
    </location>
</feature>
<reference evidence="4 5" key="1">
    <citation type="submission" date="2019-07" db="EMBL/GenBank/DDBJ databases">
        <title>Whole genome shotgun sequence of Actinotalea fermentans NBRC 105374.</title>
        <authorList>
            <person name="Hosoyama A."/>
            <person name="Uohara A."/>
            <person name="Ohji S."/>
            <person name="Ichikawa N."/>
        </authorList>
    </citation>
    <scope>NUCLEOTIDE SEQUENCE [LARGE SCALE GENOMIC DNA]</scope>
    <source>
        <strain evidence="4 5">NBRC 105374</strain>
    </source>
</reference>
<dbReference type="GO" id="GO:0016020">
    <property type="term" value="C:membrane"/>
    <property type="evidence" value="ECO:0007669"/>
    <property type="project" value="TreeGrafter"/>
</dbReference>
<feature type="transmembrane region" description="Helical" evidence="2">
    <location>
        <begin position="313"/>
        <end position="334"/>
    </location>
</feature>
<dbReference type="Proteomes" id="UP000321484">
    <property type="component" value="Unassembled WGS sequence"/>
</dbReference>
<feature type="compositionally biased region" description="Basic and acidic residues" evidence="1">
    <location>
        <begin position="469"/>
        <end position="482"/>
    </location>
</feature>
<dbReference type="AlphaFoldDB" id="A0A511Z2G3"/>
<feature type="transmembrane region" description="Helical" evidence="2">
    <location>
        <begin position="49"/>
        <end position="67"/>
    </location>
</feature>
<feature type="compositionally biased region" description="Low complexity" evidence="1">
    <location>
        <begin position="1"/>
        <end position="30"/>
    </location>
</feature>
<proteinExistence type="predicted"/>
<dbReference type="InterPro" id="IPR002656">
    <property type="entry name" value="Acyl_transf_3_dom"/>
</dbReference>
<feature type="region of interest" description="Disordered" evidence="1">
    <location>
        <begin position="463"/>
        <end position="482"/>
    </location>
</feature>
<dbReference type="Pfam" id="PF01757">
    <property type="entry name" value="Acyl_transf_3"/>
    <property type="match status" value="1"/>
</dbReference>
<accession>A0A511Z2G3</accession>
<keyword evidence="2" id="KW-0472">Membrane</keyword>
<feature type="region of interest" description="Disordered" evidence="1">
    <location>
        <begin position="1"/>
        <end position="33"/>
    </location>
</feature>
<organism evidence="4 5">
    <name type="scientific">Actinotalea fermentans</name>
    <dbReference type="NCBI Taxonomy" id="43671"/>
    <lineage>
        <taxon>Bacteria</taxon>
        <taxon>Bacillati</taxon>
        <taxon>Actinomycetota</taxon>
        <taxon>Actinomycetes</taxon>
        <taxon>Micrococcales</taxon>
        <taxon>Cellulomonadaceae</taxon>
        <taxon>Actinotalea</taxon>
    </lineage>
</organism>
<feature type="domain" description="Acyltransferase 3" evidence="3">
    <location>
        <begin position="42"/>
        <end position="362"/>
    </location>
</feature>
<feature type="compositionally biased region" description="Basic and acidic residues" evidence="1">
    <location>
        <begin position="405"/>
        <end position="437"/>
    </location>
</feature>
<dbReference type="OrthoDB" id="9807745at2"/>
<sequence>MITTTVEAAAAPPATTSARPGPRGPVVARRAPADDVPGGRLHSVDGVRFLAALGVVVYHYTALWSTVWGEDPGDRFPTVGPAVMYLSVAPELFFVVSGFVVLWTAWGRSVPQIVASRLARLYPAYWAALAATSVLLLVIWPAGKRITLGEVAVNATLLQEALGVRNVDGVYWTLYAELRFYLLVAVFAAVGITRRRVVAVAALWPVAAVVVERLGWDGVAELLISRYAPFFAAGMLLFLVYRDGHTRPLWALIGVNTVLAVATNLPVKAHELRTATAFEPVTWLLAGALVACVAAVALVALTPVRRLSWRHLATLGAITYPLYLVHQFWGWWVIAHLSPYVPTPVALLAAVALALVLALAIHRLVEVRVNGRARRQLEASLTRAASALRHAAHRARGQGAGDDLLPERGRGGRVEEHGRPDVARAVVETRDGRRAADATRAGRVPERQGQPAHVHDVGALADRQGAQARADEAHLAGRLPQE</sequence>
<dbReference type="RefSeq" id="WP_052113956.1">
    <property type="nucleotide sequence ID" value="NZ_BJYK01000015.1"/>
</dbReference>
<gene>
    <name evidence="4" type="ORF">AFE02nite_33740</name>
</gene>
<feature type="transmembrane region" description="Helical" evidence="2">
    <location>
        <begin position="124"/>
        <end position="143"/>
    </location>
</feature>
<evidence type="ECO:0000313" key="5">
    <source>
        <dbReference type="Proteomes" id="UP000321484"/>
    </source>
</evidence>
<dbReference type="PANTHER" id="PTHR23028">
    <property type="entry name" value="ACETYLTRANSFERASE"/>
    <property type="match status" value="1"/>
</dbReference>
<comment type="caution">
    <text evidence="4">The sequence shown here is derived from an EMBL/GenBank/DDBJ whole genome shotgun (WGS) entry which is preliminary data.</text>
</comment>
<keyword evidence="2" id="KW-0812">Transmembrane</keyword>
<dbReference type="EMBL" id="BJYK01000015">
    <property type="protein sequence ID" value="GEN81640.1"/>
    <property type="molecule type" value="Genomic_DNA"/>
</dbReference>
<dbReference type="InterPro" id="IPR050879">
    <property type="entry name" value="Acyltransferase_3"/>
</dbReference>
<dbReference type="GO" id="GO:0016747">
    <property type="term" value="F:acyltransferase activity, transferring groups other than amino-acyl groups"/>
    <property type="evidence" value="ECO:0007669"/>
    <property type="project" value="InterPro"/>
</dbReference>
<evidence type="ECO:0000256" key="2">
    <source>
        <dbReference type="SAM" id="Phobius"/>
    </source>
</evidence>
<feature type="transmembrane region" description="Helical" evidence="2">
    <location>
        <begin position="346"/>
        <end position="365"/>
    </location>
</feature>
<protein>
    <recommendedName>
        <fullName evidence="3">Acyltransferase 3 domain-containing protein</fullName>
    </recommendedName>
</protein>
<dbReference type="PANTHER" id="PTHR23028:SF53">
    <property type="entry name" value="ACYL_TRANSF_3 DOMAIN-CONTAINING PROTEIN"/>
    <property type="match status" value="1"/>
</dbReference>
<keyword evidence="5" id="KW-1185">Reference proteome</keyword>
<evidence type="ECO:0000259" key="3">
    <source>
        <dbReference type="Pfam" id="PF01757"/>
    </source>
</evidence>
<keyword evidence="2" id="KW-1133">Transmembrane helix</keyword>
<dbReference type="GO" id="GO:0009103">
    <property type="term" value="P:lipopolysaccharide biosynthetic process"/>
    <property type="evidence" value="ECO:0007669"/>
    <property type="project" value="TreeGrafter"/>
</dbReference>
<feature type="transmembrane region" description="Helical" evidence="2">
    <location>
        <begin position="197"/>
        <end position="216"/>
    </location>
</feature>